<name>W4M582_9BACT</name>
<keyword evidence="3" id="KW-0804">Transcription</keyword>
<dbReference type="InterPro" id="IPR050109">
    <property type="entry name" value="HTH-type_TetR-like_transc_reg"/>
</dbReference>
<dbReference type="PROSITE" id="PS50977">
    <property type="entry name" value="HTH_TETR_2"/>
    <property type="match status" value="1"/>
</dbReference>
<dbReference type="Gene3D" id="1.10.357.10">
    <property type="entry name" value="Tetracycline Repressor, domain 2"/>
    <property type="match status" value="1"/>
</dbReference>
<gene>
    <name evidence="7" type="ORF">ETSY2_23585</name>
</gene>
<dbReference type="AlphaFoldDB" id="W4M582"/>
<evidence type="ECO:0000256" key="1">
    <source>
        <dbReference type="ARBA" id="ARBA00023015"/>
    </source>
</evidence>
<comment type="caution">
    <text evidence="7">The sequence shown here is derived from an EMBL/GenBank/DDBJ whole genome shotgun (WGS) entry which is preliminary data.</text>
</comment>
<dbReference type="PANTHER" id="PTHR30055">
    <property type="entry name" value="HTH-TYPE TRANSCRIPTIONAL REGULATOR RUTR"/>
    <property type="match status" value="1"/>
</dbReference>
<feature type="region of interest" description="Disordered" evidence="5">
    <location>
        <begin position="1"/>
        <end position="20"/>
    </location>
</feature>
<evidence type="ECO:0000313" key="8">
    <source>
        <dbReference type="Proteomes" id="UP000019140"/>
    </source>
</evidence>
<protein>
    <recommendedName>
        <fullName evidence="6">HTH tetR-type domain-containing protein</fullName>
    </recommendedName>
</protein>
<dbReference type="HOGENOM" id="CLU_2255666_0_0_7"/>
<keyword evidence="8" id="KW-1185">Reference proteome</keyword>
<dbReference type="Proteomes" id="UP000019140">
    <property type="component" value="Unassembled WGS sequence"/>
</dbReference>
<feature type="domain" description="HTH tetR-type" evidence="6">
    <location>
        <begin position="21"/>
        <end position="81"/>
    </location>
</feature>
<dbReference type="PANTHER" id="PTHR30055:SF234">
    <property type="entry name" value="HTH-TYPE TRANSCRIPTIONAL REGULATOR BETI"/>
    <property type="match status" value="1"/>
</dbReference>
<dbReference type="EMBL" id="AZHX01000977">
    <property type="protein sequence ID" value="ETX05333.1"/>
    <property type="molecule type" value="Genomic_DNA"/>
</dbReference>
<proteinExistence type="predicted"/>
<organism evidence="7 8">
    <name type="scientific">Candidatus Entotheonella gemina</name>
    <dbReference type="NCBI Taxonomy" id="1429439"/>
    <lineage>
        <taxon>Bacteria</taxon>
        <taxon>Pseudomonadati</taxon>
        <taxon>Nitrospinota/Tectimicrobiota group</taxon>
        <taxon>Candidatus Tectimicrobiota</taxon>
        <taxon>Candidatus Entotheonellia</taxon>
        <taxon>Candidatus Entotheonellales</taxon>
        <taxon>Candidatus Entotheonellaceae</taxon>
        <taxon>Candidatus Entotheonella</taxon>
    </lineage>
</organism>
<evidence type="ECO:0000256" key="5">
    <source>
        <dbReference type="SAM" id="MobiDB-lite"/>
    </source>
</evidence>
<dbReference type="GO" id="GO:0003700">
    <property type="term" value="F:DNA-binding transcription factor activity"/>
    <property type="evidence" value="ECO:0007669"/>
    <property type="project" value="TreeGrafter"/>
</dbReference>
<feature type="non-terminal residue" evidence="7">
    <location>
        <position position="104"/>
    </location>
</feature>
<dbReference type="PRINTS" id="PR00455">
    <property type="entry name" value="HTHTETR"/>
</dbReference>
<evidence type="ECO:0000256" key="3">
    <source>
        <dbReference type="ARBA" id="ARBA00023163"/>
    </source>
</evidence>
<reference evidence="7 8" key="1">
    <citation type="journal article" date="2014" name="Nature">
        <title>An environmental bacterial taxon with a large and distinct metabolic repertoire.</title>
        <authorList>
            <person name="Wilson M.C."/>
            <person name="Mori T."/>
            <person name="Ruckert C."/>
            <person name="Uria A.R."/>
            <person name="Helf M.J."/>
            <person name="Takada K."/>
            <person name="Gernert C."/>
            <person name="Steffens U.A."/>
            <person name="Heycke N."/>
            <person name="Schmitt S."/>
            <person name="Rinke C."/>
            <person name="Helfrich E.J."/>
            <person name="Brachmann A.O."/>
            <person name="Gurgui C."/>
            <person name="Wakimoto T."/>
            <person name="Kracht M."/>
            <person name="Crusemann M."/>
            <person name="Hentschel U."/>
            <person name="Abe I."/>
            <person name="Matsunaga S."/>
            <person name="Kalinowski J."/>
            <person name="Takeyama H."/>
            <person name="Piel J."/>
        </authorList>
    </citation>
    <scope>NUCLEOTIDE SEQUENCE [LARGE SCALE GENOMIC DNA]</scope>
    <source>
        <strain evidence="8">TSY2</strain>
    </source>
</reference>
<sequence>MNDPDLDSPGEDASPRARRRQRVRRAFLDAARRMVVEQGPAALSLREVARQADYSPAALYEYFESRNALLAALIQEGFDELKQDLLAVSAELTPRERLKRMGLA</sequence>
<evidence type="ECO:0000259" key="6">
    <source>
        <dbReference type="PROSITE" id="PS50977"/>
    </source>
</evidence>
<dbReference type="InterPro" id="IPR001647">
    <property type="entry name" value="HTH_TetR"/>
</dbReference>
<evidence type="ECO:0000256" key="4">
    <source>
        <dbReference type="PROSITE-ProRule" id="PRU00335"/>
    </source>
</evidence>
<keyword evidence="2 4" id="KW-0238">DNA-binding</keyword>
<feature type="DNA-binding region" description="H-T-H motif" evidence="4">
    <location>
        <begin position="44"/>
        <end position="63"/>
    </location>
</feature>
<evidence type="ECO:0000256" key="2">
    <source>
        <dbReference type="ARBA" id="ARBA00023125"/>
    </source>
</evidence>
<evidence type="ECO:0000313" key="7">
    <source>
        <dbReference type="EMBL" id="ETX05333.1"/>
    </source>
</evidence>
<keyword evidence="1" id="KW-0805">Transcription regulation</keyword>
<dbReference type="InterPro" id="IPR009057">
    <property type="entry name" value="Homeodomain-like_sf"/>
</dbReference>
<accession>W4M582</accession>
<dbReference type="SUPFAM" id="SSF46689">
    <property type="entry name" value="Homeodomain-like"/>
    <property type="match status" value="1"/>
</dbReference>
<dbReference type="Pfam" id="PF00440">
    <property type="entry name" value="TetR_N"/>
    <property type="match status" value="1"/>
</dbReference>
<feature type="compositionally biased region" description="Acidic residues" evidence="5">
    <location>
        <begin position="1"/>
        <end position="10"/>
    </location>
</feature>
<dbReference type="GO" id="GO:0000976">
    <property type="term" value="F:transcription cis-regulatory region binding"/>
    <property type="evidence" value="ECO:0007669"/>
    <property type="project" value="TreeGrafter"/>
</dbReference>